<accession>A0A9P6C1Y1</accession>
<keyword evidence="1" id="KW-0812">Transmembrane</keyword>
<keyword evidence="1" id="KW-0472">Membrane</keyword>
<keyword evidence="1" id="KW-1133">Transmembrane helix</keyword>
<keyword evidence="3" id="KW-1185">Reference proteome</keyword>
<comment type="caution">
    <text evidence="2">The sequence shown here is derived from an EMBL/GenBank/DDBJ whole genome shotgun (WGS) entry which is preliminary data.</text>
</comment>
<dbReference type="EMBL" id="MU151144">
    <property type="protein sequence ID" value="KAF9448956.1"/>
    <property type="molecule type" value="Genomic_DNA"/>
</dbReference>
<feature type="transmembrane region" description="Helical" evidence="1">
    <location>
        <begin position="22"/>
        <end position="45"/>
    </location>
</feature>
<reference evidence="2" key="1">
    <citation type="submission" date="2020-11" db="EMBL/GenBank/DDBJ databases">
        <authorList>
            <consortium name="DOE Joint Genome Institute"/>
            <person name="Ahrendt S."/>
            <person name="Riley R."/>
            <person name="Andreopoulos W."/>
            <person name="Labutti K."/>
            <person name="Pangilinan J."/>
            <person name="Ruiz-Duenas F.J."/>
            <person name="Barrasa J.M."/>
            <person name="Sanchez-Garcia M."/>
            <person name="Camarero S."/>
            <person name="Miyauchi S."/>
            <person name="Serrano A."/>
            <person name="Linde D."/>
            <person name="Babiker R."/>
            <person name="Drula E."/>
            <person name="Ayuso-Fernandez I."/>
            <person name="Pacheco R."/>
            <person name="Padilla G."/>
            <person name="Ferreira P."/>
            <person name="Barriuso J."/>
            <person name="Kellner H."/>
            <person name="Castanera R."/>
            <person name="Alfaro M."/>
            <person name="Ramirez L."/>
            <person name="Pisabarro A.G."/>
            <person name="Kuo A."/>
            <person name="Tritt A."/>
            <person name="Lipzen A."/>
            <person name="He G."/>
            <person name="Yan M."/>
            <person name="Ng V."/>
            <person name="Cullen D."/>
            <person name="Martin F."/>
            <person name="Rosso M.-N."/>
            <person name="Henrissat B."/>
            <person name="Hibbett D."/>
            <person name="Martinez A.T."/>
            <person name="Grigoriev I.V."/>
        </authorList>
    </citation>
    <scope>NUCLEOTIDE SEQUENCE</scope>
    <source>
        <strain evidence="2">MF-IS2</strain>
    </source>
</reference>
<evidence type="ECO:0000313" key="3">
    <source>
        <dbReference type="Proteomes" id="UP000807342"/>
    </source>
</evidence>
<gene>
    <name evidence="2" type="ORF">P691DRAFT_813281</name>
</gene>
<sequence>MGSTVRAIQTPYPVSSAVNDNLIGSIWSFGLLNALWLLVGGYWAYMNILGRIGAARWWYAV</sequence>
<protein>
    <submittedName>
        <fullName evidence="2">Uncharacterized protein</fullName>
    </submittedName>
</protein>
<organism evidence="2 3">
    <name type="scientific">Macrolepiota fuliginosa MF-IS2</name>
    <dbReference type="NCBI Taxonomy" id="1400762"/>
    <lineage>
        <taxon>Eukaryota</taxon>
        <taxon>Fungi</taxon>
        <taxon>Dikarya</taxon>
        <taxon>Basidiomycota</taxon>
        <taxon>Agaricomycotina</taxon>
        <taxon>Agaricomycetes</taxon>
        <taxon>Agaricomycetidae</taxon>
        <taxon>Agaricales</taxon>
        <taxon>Agaricineae</taxon>
        <taxon>Agaricaceae</taxon>
        <taxon>Macrolepiota</taxon>
    </lineage>
</organism>
<proteinExistence type="predicted"/>
<dbReference type="AlphaFoldDB" id="A0A9P6C1Y1"/>
<name>A0A9P6C1Y1_9AGAR</name>
<dbReference type="Proteomes" id="UP000807342">
    <property type="component" value="Unassembled WGS sequence"/>
</dbReference>
<evidence type="ECO:0000256" key="1">
    <source>
        <dbReference type="SAM" id="Phobius"/>
    </source>
</evidence>
<evidence type="ECO:0000313" key="2">
    <source>
        <dbReference type="EMBL" id="KAF9448956.1"/>
    </source>
</evidence>